<dbReference type="InParanoid" id="B4CUQ9"/>
<proteinExistence type="predicted"/>
<name>B4CUQ9_9BACT</name>
<dbReference type="RefSeq" id="WP_006977749.1">
    <property type="nucleotide sequence ID" value="NZ_ABVL01000001.1"/>
</dbReference>
<dbReference type="AlphaFoldDB" id="B4CUQ9"/>
<evidence type="ECO:0000313" key="2">
    <source>
        <dbReference type="EMBL" id="EDY22297.1"/>
    </source>
</evidence>
<dbReference type="Proteomes" id="UP000005824">
    <property type="component" value="Unassembled WGS sequence"/>
</dbReference>
<evidence type="ECO:0000256" key="1">
    <source>
        <dbReference type="SAM" id="SignalP"/>
    </source>
</evidence>
<evidence type="ECO:0000313" key="3">
    <source>
        <dbReference type="Proteomes" id="UP000005824"/>
    </source>
</evidence>
<gene>
    <name evidence="2" type="ORF">CfE428DRAFT_0422</name>
</gene>
<reference evidence="2 3" key="1">
    <citation type="journal article" date="2011" name="J. Bacteriol.">
        <title>Genome sequence of Chthoniobacter flavus Ellin428, an aerobic heterotrophic soil bacterium.</title>
        <authorList>
            <person name="Kant R."/>
            <person name="van Passel M.W."/>
            <person name="Palva A."/>
            <person name="Lucas S."/>
            <person name="Lapidus A."/>
            <person name="Glavina Del Rio T."/>
            <person name="Dalin E."/>
            <person name="Tice H."/>
            <person name="Bruce D."/>
            <person name="Goodwin L."/>
            <person name="Pitluck S."/>
            <person name="Larimer F.W."/>
            <person name="Land M.L."/>
            <person name="Hauser L."/>
            <person name="Sangwan P."/>
            <person name="de Vos W.M."/>
            <person name="Janssen P.H."/>
            <person name="Smidt H."/>
        </authorList>
    </citation>
    <scope>NUCLEOTIDE SEQUENCE [LARGE SCALE GENOMIC DNA]</scope>
    <source>
        <strain evidence="2 3">Ellin428</strain>
    </source>
</reference>
<keyword evidence="1" id="KW-0732">Signal</keyword>
<dbReference type="EMBL" id="ABVL01000001">
    <property type="protein sequence ID" value="EDY22297.1"/>
    <property type="molecule type" value="Genomic_DNA"/>
</dbReference>
<sequence length="71" mass="7637" precursor="true">MNRKIKRYTGYAAAVVVGMLAFCFVASSRADNSIRGKTTICYRCHTLVVDNGEVKDYLRSGATVGACATSP</sequence>
<organism evidence="2 3">
    <name type="scientific">Chthoniobacter flavus Ellin428</name>
    <dbReference type="NCBI Taxonomy" id="497964"/>
    <lineage>
        <taxon>Bacteria</taxon>
        <taxon>Pseudomonadati</taxon>
        <taxon>Verrucomicrobiota</taxon>
        <taxon>Spartobacteria</taxon>
        <taxon>Chthoniobacterales</taxon>
        <taxon>Chthoniobacteraceae</taxon>
        <taxon>Chthoniobacter</taxon>
    </lineage>
</organism>
<feature type="signal peptide" evidence="1">
    <location>
        <begin position="1"/>
        <end position="30"/>
    </location>
</feature>
<accession>B4CUQ9</accession>
<protein>
    <submittedName>
        <fullName evidence="2">Uncharacterized protein</fullName>
    </submittedName>
</protein>
<dbReference type="STRING" id="497964.CfE428DRAFT_0422"/>
<feature type="chain" id="PRO_5002802698" evidence="1">
    <location>
        <begin position="31"/>
        <end position="71"/>
    </location>
</feature>
<comment type="caution">
    <text evidence="2">The sequence shown here is derived from an EMBL/GenBank/DDBJ whole genome shotgun (WGS) entry which is preliminary data.</text>
</comment>
<keyword evidence="3" id="KW-1185">Reference proteome</keyword>